<dbReference type="InterPro" id="IPR028631">
    <property type="entry name" value="ACD"/>
</dbReference>
<dbReference type="AlphaFoldDB" id="A0A9Y3RRX8"/>
<evidence type="ECO:0000256" key="6">
    <source>
        <dbReference type="SAM" id="MobiDB-lite"/>
    </source>
</evidence>
<keyword evidence="4" id="KW-0779">Telomere</keyword>
<feature type="compositionally biased region" description="Polar residues" evidence="6">
    <location>
        <begin position="487"/>
        <end position="497"/>
    </location>
</feature>
<dbReference type="PANTHER" id="PTHR14487:SF3">
    <property type="entry name" value="ADRENOCORTICAL DYSPLASIA PROTEIN HOMOLOG"/>
    <property type="match status" value="1"/>
</dbReference>
<organism evidence="8 9">
    <name type="scientific">Pundamilia nyererei</name>
    <dbReference type="NCBI Taxonomy" id="303518"/>
    <lineage>
        <taxon>Eukaryota</taxon>
        <taxon>Metazoa</taxon>
        <taxon>Chordata</taxon>
        <taxon>Craniata</taxon>
        <taxon>Vertebrata</taxon>
        <taxon>Euteleostomi</taxon>
        <taxon>Actinopterygii</taxon>
        <taxon>Neopterygii</taxon>
        <taxon>Teleostei</taxon>
        <taxon>Neoteleostei</taxon>
        <taxon>Acanthomorphata</taxon>
        <taxon>Ovalentaria</taxon>
        <taxon>Cichlomorphae</taxon>
        <taxon>Cichliformes</taxon>
        <taxon>Cichlidae</taxon>
        <taxon>African cichlids</taxon>
        <taxon>Pseudocrenilabrinae</taxon>
        <taxon>Haplochromini</taxon>
        <taxon>Pundamilia</taxon>
    </lineage>
</organism>
<comment type="subcellular location">
    <subcellularLocation>
        <location evidence="2">Chromosome</location>
        <location evidence="2">Telomere</location>
    </subcellularLocation>
    <subcellularLocation>
        <location evidence="1">Nucleus</location>
    </subcellularLocation>
</comment>
<evidence type="ECO:0000259" key="7">
    <source>
        <dbReference type="Pfam" id="PF10341"/>
    </source>
</evidence>
<feature type="region of interest" description="Disordered" evidence="6">
    <location>
        <begin position="417"/>
        <end position="507"/>
    </location>
</feature>
<feature type="region of interest" description="Disordered" evidence="6">
    <location>
        <begin position="259"/>
        <end position="281"/>
    </location>
</feature>
<evidence type="ECO:0000256" key="1">
    <source>
        <dbReference type="ARBA" id="ARBA00004123"/>
    </source>
</evidence>
<feature type="domain" description="Shelterin complex subunit TPP1/Est3" evidence="7">
    <location>
        <begin position="9"/>
        <end position="156"/>
    </location>
</feature>
<reference evidence="9" key="1">
    <citation type="submission" date="2025-08" db="UniProtKB">
        <authorList>
            <consortium name="RefSeq"/>
        </authorList>
    </citation>
    <scope>IDENTIFICATION</scope>
</reference>
<dbReference type="GO" id="GO:0032211">
    <property type="term" value="P:negative regulation of telomere maintenance via telomerase"/>
    <property type="evidence" value="ECO:0007669"/>
    <property type="project" value="TreeGrafter"/>
</dbReference>
<dbReference type="GO" id="GO:0070187">
    <property type="term" value="C:shelterin complex"/>
    <property type="evidence" value="ECO:0007669"/>
    <property type="project" value="InterPro"/>
</dbReference>
<keyword evidence="8" id="KW-1185">Reference proteome</keyword>
<dbReference type="GO" id="GO:0016233">
    <property type="term" value="P:telomere capping"/>
    <property type="evidence" value="ECO:0007669"/>
    <property type="project" value="InterPro"/>
</dbReference>
<dbReference type="CTD" id="65057"/>
<dbReference type="GO" id="GO:0007004">
    <property type="term" value="P:telomere maintenance via telomerase"/>
    <property type="evidence" value="ECO:0007669"/>
    <property type="project" value="InterPro"/>
</dbReference>
<keyword evidence="3" id="KW-0158">Chromosome</keyword>
<feature type="compositionally biased region" description="Basic and acidic residues" evidence="6">
    <location>
        <begin position="428"/>
        <end position="437"/>
    </location>
</feature>
<evidence type="ECO:0000256" key="4">
    <source>
        <dbReference type="ARBA" id="ARBA00022895"/>
    </source>
</evidence>
<keyword evidence="5" id="KW-0539">Nucleus</keyword>
<proteinExistence type="predicted"/>
<evidence type="ECO:0000313" key="9">
    <source>
        <dbReference type="RefSeq" id="XP_005748315.1"/>
    </source>
</evidence>
<evidence type="ECO:0000313" key="8">
    <source>
        <dbReference type="Proteomes" id="UP000695023"/>
    </source>
</evidence>
<dbReference type="Proteomes" id="UP000695023">
    <property type="component" value="Unplaced"/>
</dbReference>
<evidence type="ECO:0000256" key="5">
    <source>
        <dbReference type="ARBA" id="ARBA00023242"/>
    </source>
</evidence>
<feature type="compositionally biased region" description="Low complexity" evidence="6">
    <location>
        <begin position="339"/>
        <end position="353"/>
    </location>
</feature>
<dbReference type="Pfam" id="PF10341">
    <property type="entry name" value="TPP1"/>
    <property type="match status" value="1"/>
</dbReference>
<feature type="region of interest" description="Disordered" evidence="6">
    <location>
        <begin position="320"/>
        <end position="372"/>
    </location>
</feature>
<sequence length="557" mass="61357">MPRLPRNRLSPWIERLILSYGSQEEQQEEVGSRLKAHVIGVGQMSQSQAGNTEGPTGLLFLSDGVLQIPAVLTASAWEHLQEQEDRECFSSLLNSTVCIQDYRLQFHMASEQTKCRFFLSVGELATTAAGPVKDNTPCCTTLSSVRMKICKTWRALLGQEDSQKSQCEFDLSELLGEWQHDCLQAVLEDVREKLTRGRAASLQPSTSTCHSTQTCSSTRWDVDRIRYKGEKCFSVPVKYLLIPEEDSQQVQTLKNAESSTERMEEENIPQVCNPPETTQPSVDDAHWQIVQPAAVQGVCASSDSSSLPMEDSLLHEDVITGGTDEPLSNPWNIFPPPCISSSSSDASPEATPSISPHPASAAESKPDPATSTQLPAHLVESSYFPPYQKQLTALPTTATSSCSASGSMIAPEMENHRTWTAQQSLPPVDREREETTLTRHGKVKRKQSESTPEVLDTSTLAEDKEAELSSSPPSWLFDTPVGGSSAEDGSSPKQASGSVPRKIPKVHRDGRPFSYSYRVCGQNLQDFSRFRMTESLLHWAVKYLVTPKQTDNPANVA</sequence>
<dbReference type="Gene3D" id="2.40.50.960">
    <property type="match status" value="1"/>
</dbReference>
<accession>A0A9Y3RRX8</accession>
<dbReference type="GO" id="GO:0070198">
    <property type="term" value="P:protein localization to chromosome, telomeric region"/>
    <property type="evidence" value="ECO:0007669"/>
    <property type="project" value="TreeGrafter"/>
</dbReference>
<evidence type="ECO:0000256" key="3">
    <source>
        <dbReference type="ARBA" id="ARBA00022454"/>
    </source>
</evidence>
<dbReference type="GO" id="GO:0005697">
    <property type="term" value="C:telomerase holoenzyme complex"/>
    <property type="evidence" value="ECO:0007669"/>
    <property type="project" value="InterPro"/>
</dbReference>
<dbReference type="PANTHER" id="PTHR14487">
    <property type="entry name" value="ADRENOCORTICAL DYSPLASIA PROTEIN ACD"/>
    <property type="match status" value="1"/>
</dbReference>
<dbReference type="RefSeq" id="XP_005748315.1">
    <property type="nucleotide sequence ID" value="XM_005748258.1"/>
</dbReference>
<gene>
    <name evidence="9" type="primary">acd</name>
</gene>
<protein>
    <submittedName>
        <fullName evidence="9">Adrenocortical dysplasia protein homolog</fullName>
    </submittedName>
</protein>
<dbReference type="InterPro" id="IPR019437">
    <property type="entry name" value="TPP1/Est3"/>
</dbReference>
<evidence type="ECO:0000256" key="2">
    <source>
        <dbReference type="ARBA" id="ARBA00004574"/>
    </source>
</evidence>
<name>A0A9Y3RRX8_9CICH</name>
<dbReference type="GO" id="GO:0042162">
    <property type="term" value="F:telomeric DNA binding"/>
    <property type="evidence" value="ECO:0007669"/>
    <property type="project" value="InterPro"/>
</dbReference>